<evidence type="ECO:0000256" key="13">
    <source>
        <dbReference type="RuleBase" id="RU366015"/>
    </source>
</evidence>
<feature type="domain" description="Cupin type-1" evidence="14">
    <location>
        <begin position="67"/>
        <end position="194"/>
    </location>
</feature>
<feature type="binding site" evidence="10">
    <location>
        <position position="112"/>
    </location>
    <ligand>
        <name>oxalate</name>
        <dbReference type="ChEBI" id="CHEBI:30623"/>
    </ligand>
</feature>
<protein>
    <recommendedName>
        <fullName evidence="13">Germin-like protein</fullName>
    </recommendedName>
</protein>
<proteinExistence type="inferred from homology"/>
<comment type="subcellular location">
    <subcellularLocation>
        <location evidence="1 13">Secreted</location>
        <location evidence="1 13">Extracellular space</location>
        <location evidence="1 13">Apoplast</location>
    </subcellularLocation>
</comment>
<dbReference type="Gramene" id="C.cajan_10669.t">
    <property type="protein sequence ID" value="C.cajan_10669.t"/>
    <property type="gene ID" value="C.cajan_10669"/>
</dbReference>
<dbReference type="AlphaFoldDB" id="A0A151TXA1"/>
<dbReference type="OrthoDB" id="1921208at2759"/>
<evidence type="ECO:0000256" key="9">
    <source>
        <dbReference type="ARBA" id="ARBA00023211"/>
    </source>
</evidence>
<dbReference type="PANTHER" id="PTHR31238">
    <property type="entry name" value="GERMIN-LIKE PROTEIN SUBFAMILY 3 MEMBER 3"/>
    <property type="match status" value="1"/>
</dbReference>
<feature type="binding site" evidence="10">
    <location>
        <position position="107"/>
    </location>
    <ligand>
        <name>oxalate</name>
        <dbReference type="ChEBI" id="CHEBI:30623"/>
    </ligand>
</feature>
<evidence type="ECO:0000256" key="7">
    <source>
        <dbReference type="ARBA" id="ARBA00023157"/>
    </source>
</evidence>
<dbReference type="InterPro" id="IPR006045">
    <property type="entry name" value="Cupin_1"/>
</dbReference>
<reference evidence="15 16" key="1">
    <citation type="journal article" date="2012" name="Nat. Biotechnol.">
        <title>Draft genome sequence of pigeonpea (Cajanus cajan), an orphan legume crop of resource-poor farmers.</title>
        <authorList>
            <person name="Varshney R.K."/>
            <person name="Chen W."/>
            <person name="Li Y."/>
            <person name="Bharti A.K."/>
            <person name="Saxena R.K."/>
            <person name="Schlueter J.A."/>
            <person name="Donoghue M.T."/>
            <person name="Azam S."/>
            <person name="Fan G."/>
            <person name="Whaley A.M."/>
            <person name="Farmer A.D."/>
            <person name="Sheridan J."/>
            <person name="Iwata A."/>
            <person name="Tuteja R."/>
            <person name="Penmetsa R.V."/>
            <person name="Wu W."/>
            <person name="Upadhyaya H.D."/>
            <person name="Yang S.P."/>
            <person name="Shah T."/>
            <person name="Saxena K.B."/>
            <person name="Michael T."/>
            <person name="McCombie W.R."/>
            <person name="Yang B."/>
            <person name="Zhang G."/>
            <person name="Yang H."/>
            <person name="Wang J."/>
            <person name="Spillane C."/>
            <person name="Cook D.R."/>
            <person name="May G.D."/>
            <person name="Xu X."/>
            <person name="Jackson S.A."/>
        </authorList>
    </citation>
    <scope>NUCLEOTIDE SEQUENCE [LARGE SCALE GENOMIC DNA]</scope>
    <source>
        <strain evidence="16">cv. Asha</strain>
    </source>
</reference>
<evidence type="ECO:0000256" key="5">
    <source>
        <dbReference type="ARBA" id="ARBA00022723"/>
    </source>
</evidence>
<keyword evidence="6 13" id="KW-0732">Signal</keyword>
<comment type="similarity">
    <text evidence="2 13">Belongs to the germin family.</text>
</comment>
<keyword evidence="5 10" id="KW-0479">Metal-binding</keyword>
<feature type="disulfide bond" evidence="12">
    <location>
        <begin position="33"/>
        <end position="48"/>
    </location>
</feature>
<evidence type="ECO:0000256" key="11">
    <source>
        <dbReference type="PIRSR" id="PIRSR601929-2"/>
    </source>
</evidence>
<feature type="binding site" evidence="11">
    <location>
        <position position="117"/>
    </location>
    <ligand>
        <name>Mn(2+)</name>
        <dbReference type="ChEBI" id="CHEBI:29035"/>
    </ligand>
</feature>
<evidence type="ECO:0000256" key="6">
    <source>
        <dbReference type="ARBA" id="ARBA00022729"/>
    </source>
</evidence>
<evidence type="ECO:0000313" key="15">
    <source>
        <dbReference type="EMBL" id="KYP71709.1"/>
    </source>
</evidence>
<dbReference type="CDD" id="cd02241">
    <property type="entry name" value="cupin_OxOx"/>
    <property type="match status" value="1"/>
</dbReference>
<keyword evidence="9 10" id="KW-0464">Manganese</keyword>
<keyword evidence="8" id="KW-0325">Glycoprotein</keyword>
<sequence>MSPTNIFAILAIMMSSVVSIALASDPDALQDLCVAFPSSGVKVNGYACKEEANVTADDFFYGGLPNPGVINDTMGSVVTAANVEKIPGLNTLGLSLSRIDLKAGGLNPPHTHPRATEIVFVLEGEVDVGFVSTGNKLISKTLKEGEIFVFPKGLVHFQKNKGENPAAVISAFDSQLPGTFSVAAVLFSSTPTVPDDVLVRKLVEKKS</sequence>
<dbReference type="InterPro" id="IPR011051">
    <property type="entry name" value="RmlC_Cupin_sf"/>
</dbReference>
<dbReference type="InterPro" id="IPR001929">
    <property type="entry name" value="Germin"/>
</dbReference>
<dbReference type="GO" id="GO:0030145">
    <property type="term" value="F:manganese ion binding"/>
    <property type="evidence" value="ECO:0007669"/>
    <property type="project" value="UniProtKB-UniRule"/>
</dbReference>
<feature type="signal peptide" evidence="13">
    <location>
        <begin position="1"/>
        <end position="23"/>
    </location>
</feature>
<dbReference type="SMART" id="SM00835">
    <property type="entry name" value="Cupin_1"/>
    <property type="match status" value="1"/>
</dbReference>
<accession>A0A151TXA1</accession>
<organism evidence="15 16">
    <name type="scientific">Cajanus cajan</name>
    <name type="common">Pigeon pea</name>
    <name type="synonym">Cajanus indicus</name>
    <dbReference type="NCBI Taxonomy" id="3821"/>
    <lineage>
        <taxon>Eukaryota</taxon>
        <taxon>Viridiplantae</taxon>
        <taxon>Streptophyta</taxon>
        <taxon>Embryophyta</taxon>
        <taxon>Tracheophyta</taxon>
        <taxon>Spermatophyta</taxon>
        <taxon>Magnoliopsida</taxon>
        <taxon>eudicotyledons</taxon>
        <taxon>Gunneridae</taxon>
        <taxon>Pentapetalae</taxon>
        <taxon>rosids</taxon>
        <taxon>fabids</taxon>
        <taxon>Fabales</taxon>
        <taxon>Fabaceae</taxon>
        <taxon>Papilionoideae</taxon>
        <taxon>50 kb inversion clade</taxon>
        <taxon>NPAAA clade</taxon>
        <taxon>indigoferoid/millettioid clade</taxon>
        <taxon>Phaseoleae</taxon>
        <taxon>Cajanus</taxon>
    </lineage>
</organism>
<keyword evidence="4 13" id="KW-0964">Secreted</keyword>
<feature type="binding site" evidence="11">
    <location>
        <position position="110"/>
    </location>
    <ligand>
        <name>Mn(2+)</name>
        <dbReference type="ChEBI" id="CHEBI:29035"/>
    </ligand>
</feature>
<evidence type="ECO:0000313" key="16">
    <source>
        <dbReference type="Proteomes" id="UP000075243"/>
    </source>
</evidence>
<dbReference type="PRINTS" id="PR00325">
    <property type="entry name" value="GERMIN"/>
</dbReference>
<gene>
    <name evidence="15" type="ORF">KK1_010978</name>
</gene>
<feature type="binding site" evidence="11">
    <location>
        <position position="156"/>
    </location>
    <ligand>
        <name>Mn(2+)</name>
        <dbReference type="ChEBI" id="CHEBI:29035"/>
    </ligand>
</feature>
<dbReference type="Proteomes" id="UP000075243">
    <property type="component" value="Chromosome 3"/>
</dbReference>
<evidence type="ECO:0000256" key="3">
    <source>
        <dbReference type="ARBA" id="ARBA00022523"/>
    </source>
</evidence>
<dbReference type="Gene3D" id="2.60.120.10">
    <property type="entry name" value="Jelly Rolls"/>
    <property type="match status" value="1"/>
</dbReference>
<keyword evidence="7 12" id="KW-1015">Disulfide bond</keyword>
<dbReference type="OMA" id="MVSAYFF"/>
<name>A0A151TXA1_CAJCA</name>
<dbReference type="EMBL" id="CM003605">
    <property type="protein sequence ID" value="KYP71709.1"/>
    <property type="molecule type" value="Genomic_DNA"/>
</dbReference>
<dbReference type="FunFam" id="2.60.120.10:FF:000025">
    <property type="entry name" value="germin-like protein subfamily 2 member 1"/>
    <property type="match status" value="1"/>
</dbReference>
<evidence type="ECO:0000256" key="10">
    <source>
        <dbReference type="PIRSR" id="PIRSR601929-1"/>
    </source>
</evidence>
<evidence type="ECO:0000256" key="4">
    <source>
        <dbReference type="ARBA" id="ARBA00022525"/>
    </source>
</evidence>
<dbReference type="PROSITE" id="PS00725">
    <property type="entry name" value="GERMIN"/>
    <property type="match status" value="1"/>
</dbReference>
<evidence type="ECO:0000256" key="12">
    <source>
        <dbReference type="PIRSR" id="PIRSR601929-3"/>
    </source>
</evidence>
<dbReference type="SUPFAM" id="SSF51182">
    <property type="entry name" value="RmlC-like cupins"/>
    <property type="match status" value="1"/>
</dbReference>
<feature type="binding site" evidence="10">
    <location>
        <position position="117"/>
    </location>
    <ligand>
        <name>oxalate</name>
        <dbReference type="ChEBI" id="CHEBI:30623"/>
    </ligand>
</feature>
<feature type="chain" id="PRO_5019612354" description="Germin-like protein" evidence="13">
    <location>
        <begin position="24"/>
        <end position="207"/>
    </location>
</feature>
<dbReference type="Pfam" id="PF00190">
    <property type="entry name" value="Cupin_1"/>
    <property type="match status" value="1"/>
</dbReference>
<evidence type="ECO:0000256" key="2">
    <source>
        <dbReference type="ARBA" id="ARBA00007456"/>
    </source>
</evidence>
<dbReference type="GO" id="GO:0048046">
    <property type="term" value="C:apoplast"/>
    <property type="evidence" value="ECO:0007669"/>
    <property type="project" value="UniProtKB-SubCell"/>
</dbReference>
<feature type="binding site" evidence="11">
    <location>
        <position position="112"/>
    </location>
    <ligand>
        <name>Mn(2+)</name>
        <dbReference type="ChEBI" id="CHEBI:29035"/>
    </ligand>
</feature>
<evidence type="ECO:0000256" key="8">
    <source>
        <dbReference type="ARBA" id="ARBA00023180"/>
    </source>
</evidence>
<dbReference type="GO" id="GO:0009506">
    <property type="term" value="C:plasmodesma"/>
    <property type="evidence" value="ECO:0007669"/>
    <property type="project" value="UniProtKB-ARBA"/>
</dbReference>
<evidence type="ECO:0000256" key="1">
    <source>
        <dbReference type="ARBA" id="ARBA00004271"/>
    </source>
</evidence>
<keyword evidence="3 13" id="KW-0052">Apoplast</keyword>
<dbReference type="GO" id="GO:0010497">
    <property type="term" value="P:plasmodesmata-mediated intercellular transport"/>
    <property type="evidence" value="ECO:0007669"/>
    <property type="project" value="UniProtKB-ARBA"/>
</dbReference>
<dbReference type="InterPro" id="IPR019780">
    <property type="entry name" value="Germin_Mn-BS"/>
</dbReference>
<dbReference type="GO" id="GO:2000280">
    <property type="term" value="P:regulation of root development"/>
    <property type="evidence" value="ECO:0007669"/>
    <property type="project" value="UniProtKB-ARBA"/>
</dbReference>
<evidence type="ECO:0000259" key="14">
    <source>
        <dbReference type="SMART" id="SM00835"/>
    </source>
</evidence>
<keyword evidence="16" id="KW-1185">Reference proteome</keyword>
<dbReference type="InterPro" id="IPR014710">
    <property type="entry name" value="RmlC-like_jellyroll"/>
</dbReference>